<feature type="transmembrane region" description="Helical" evidence="2">
    <location>
        <begin position="52"/>
        <end position="72"/>
    </location>
</feature>
<sequence>MEDKANGPHHGHMTTTSGRPADDALLPAVPPAEPDPAPAPVRTVAMSPARRGVQLVLGLLVFGASMAMMLHANQGAMPWSVLDQGIVGRTGLAYGWVVLGISILVMLAWIPLRQRPGIGTVANIILLSLVIDPALWLLEVLLPDPALAPSIGLALGGIVLNGLGTAAYVGARLGPGPRDGLMTGAVRLTGWPVWLVKTAIEVTVVVVGVLLGGTFGWATVAFALGVGPVVQVGVRWFAPSGLVARG</sequence>
<feature type="transmembrane region" description="Helical" evidence="2">
    <location>
        <begin position="92"/>
        <end position="110"/>
    </location>
</feature>
<dbReference type="InterPro" id="IPR038750">
    <property type="entry name" value="YczE/YyaS-like"/>
</dbReference>
<accession>A0ABP8XB29</accession>
<reference evidence="4" key="1">
    <citation type="journal article" date="2019" name="Int. J. Syst. Evol. Microbiol.">
        <title>The Global Catalogue of Microorganisms (GCM) 10K type strain sequencing project: providing services to taxonomists for standard genome sequencing and annotation.</title>
        <authorList>
            <consortium name="The Broad Institute Genomics Platform"/>
            <consortium name="The Broad Institute Genome Sequencing Center for Infectious Disease"/>
            <person name="Wu L."/>
            <person name="Ma J."/>
        </authorList>
    </citation>
    <scope>NUCLEOTIDE SEQUENCE [LARGE SCALE GENOMIC DNA]</scope>
    <source>
        <strain evidence="4">JCM 17975</strain>
    </source>
</reference>
<keyword evidence="4" id="KW-1185">Reference proteome</keyword>
<keyword evidence="2" id="KW-0812">Transmembrane</keyword>
<feature type="transmembrane region" description="Helical" evidence="2">
    <location>
        <begin position="150"/>
        <end position="171"/>
    </location>
</feature>
<gene>
    <name evidence="3" type="ORF">GCM10023198_25670</name>
</gene>
<evidence type="ECO:0000256" key="1">
    <source>
        <dbReference type="SAM" id="MobiDB-lite"/>
    </source>
</evidence>
<dbReference type="PANTHER" id="PTHR40078">
    <property type="entry name" value="INTEGRAL MEMBRANE PROTEIN-RELATED"/>
    <property type="match status" value="1"/>
</dbReference>
<proteinExistence type="predicted"/>
<dbReference type="PANTHER" id="PTHR40078:SF1">
    <property type="entry name" value="INTEGRAL MEMBRANE PROTEIN"/>
    <property type="match status" value="1"/>
</dbReference>
<feature type="transmembrane region" description="Helical" evidence="2">
    <location>
        <begin position="117"/>
        <end position="138"/>
    </location>
</feature>
<name>A0ABP8XB29_9MICO</name>
<comment type="caution">
    <text evidence="3">The sequence shown here is derived from an EMBL/GenBank/DDBJ whole genome shotgun (WGS) entry which is preliminary data.</text>
</comment>
<feature type="region of interest" description="Disordered" evidence="1">
    <location>
        <begin position="1"/>
        <end position="40"/>
    </location>
</feature>
<dbReference type="Proteomes" id="UP001500843">
    <property type="component" value="Unassembled WGS sequence"/>
</dbReference>
<keyword evidence="2" id="KW-0472">Membrane</keyword>
<dbReference type="EMBL" id="BAABHM010000011">
    <property type="protein sequence ID" value="GAA4703224.1"/>
    <property type="molecule type" value="Genomic_DNA"/>
</dbReference>
<evidence type="ECO:0000313" key="3">
    <source>
        <dbReference type="EMBL" id="GAA4703224.1"/>
    </source>
</evidence>
<evidence type="ECO:0000256" key="2">
    <source>
        <dbReference type="SAM" id="Phobius"/>
    </source>
</evidence>
<protein>
    <submittedName>
        <fullName evidence="3">Membrane protein</fullName>
    </submittedName>
</protein>
<keyword evidence="2" id="KW-1133">Transmembrane helix</keyword>
<dbReference type="Pfam" id="PF19700">
    <property type="entry name" value="DUF6198"/>
    <property type="match status" value="1"/>
</dbReference>
<organism evidence="3 4">
    <name type="scientific">Promicromonospora umidemergens</name>
    <dbReference type="NCBI Taxonomy" id="629679"/>
    <lineage>
        <taxon>Bacteria</taxon>
        <taxon>Bacillati</taxon>
        <taxon>Actinomycetota</taxon>
        <taxon>Actinomycetes</taxon>
        <taxon>Micrococcales</taxon>
        <taxon>Promicromonosporaceae</taxon>
        <taxon>Promicromonospora</taxon>
    </lineage>
</organism>
<evidence type="ECO:0000313" key="4">
    <source>
        <dbReference type="Proteomes" id="UP001500843"/>
    </source>
</evidence>
<feature type="compositionally biased region" description="Pro residues" evidence="1">
    <location>
        <begin position="28"/>
        <end position="39"/>
    </location>
</feature>